<dbReference type="Proteomes" id="UP000639338">
    <property type="component" value="Unassembled WGS sequence"/>
</dbReference>
<protein>
    <submittedName>
        <fullName evidence="5">Uncharacterized protein</fullName>
    </submittedName>
</protein>
<name>A0A834XXI6_APHGI</name>
<dbReference type="OrthoDB" id="376826at2759"/>
<evidence type="ECO:0000313" key="6">
    <source>
        <dbReference type="Proteomes" id="UP000639338"/>
    </source>
</evidence>
<keyword evidence="3" id="KW-0551">Lipid droplet</keyword>
<sequence length="271" mass="29421">MADAKPTTPEAGPHLEVLDRVKNIPVVSVAIEKTGKTYSYLKGSHHLINWALDYAEAGYQLASTTAAPLAKKFEGQINTVDQKLCEGLGIVEQKVPMMKQPPQEIYDAAKNVMNCSLQPTVEKLVAIKENATNRASLLTEMSVTKANEILNNQVGTLAVQGVDNTTAIINRLIDYYFPPIEGEEVQPVPVSADENKVLHAVQTVGQLSSKTANRIYHSVSAQLKTVKREDVADYIASVISILHLTHFIGGEKEATTPPSPTTSSSTSENKK</sequence>
<dbReference type="InterPro" id="IPR004279">
    <property type="entry name" value="Perilipin"/>
</dbReference>
<dbReference type="GO" id="GO:0005829">
    <property type="term" value="C:cytosol"/>
    <property type="evidence" value="ECO:0007669"/>
    <property type="project" value="TreeGrafter"/>
</dbReference>
<dbReference type="GO" id="GO:0005811">
    <property type="term" value="C:lipid droplet"/>
    <property type="evidence" value="ECO:0007669"/>
    <property type="project" value="UniProtKB-SubCell"/>
</dbReference>
<accession>A0A834XXI6</accession>
<dbReference type="GO" id="GO:0010890">
    <property type="term" value="P:positive regulation of triglyceride storage"/>
    <property type="evidence" value="ECO:0007669"/>
    <property type="project" value="TreeGrafter"/>
</dbReference>
<feature type="compositionally biased region" description="Low complexity" evidence="4">
    <location>
        <begin position="261"/>
        <end position="271"/>
    </location>
</feature>
<evidence type="ECO:0000256" key="3">
    <source>
        <dbReference type="ARBA" id="ARBA00022677"/>
    </source>
</evidence>
<dbReference type="PANTHER" id="PTHR14024">
    <property type="entry name" value="PERILIPIN"/>
    <property type="match status" value="1"/>
</dbReference>
<dbReference type="PANTHER" id="PTHR14024:SF53">
    <property type="entry name" value="LIPID STORAGE DROPLETS SURFACE-BINDING PROTEIN 2"/>
    <property type="match status" value="1"/>
</dbReference>
<evidence type="ECO:0000313" key="5">
    <source>
        <dbReference type="EMBL" id="KAF7995338.1"/>
    </source>
</evidence>
<keyword evidence="6" id="KW-1185">Reference proteome</keyword>
<evidence type="ECO:0000256" key="1">
    <source>
        <dbReference type="ARBA" id="ARBA00004502"/>
    </source>
</evidence>
<dbReference type="GO" id="GO:0019915">
    <property type="term" value="P:lipid storage"/>
    <property type="evidence" value="ECO:0007669"/>
    <property type="project" value="TreeGrafter"/>
</dbReference>
<comment type="subcellular location">
    <subcellularLocation>
        <location evidence="1">Lipid droplet</location>
    </subcellularLocation>
</comment>
<proteinExistence type="inferred from homology"/>
<evidence type="ECO:0000256" key="4">
    <source>
        <dbReference type="SAM" id="MobiDB-lite"/>
    </source>
</evidence>
<reference evidence="5 6" key="1">
    <citation type="submission" date="2020-08" db="EMBL/GenBank/DDBJ databases">
        <title>Aphidius gifuensis genome sequencing and assembly.</title>
        <authorList>
            <person name="Du Z."/>
        </authorList>
    </citation>
    <scope>NUCLEOTIDE SEQUENCE [LARGE SCALE GENOMIC DNA]</scope>
    <source>
        <strain evidence="5">YNYX2018</strain>
        <tissue evidence="5">Adults</tissue>
    </source>
</reference>
<organism evidence="5 6">
    <name type="scientific">Aphidius gifuensis</name>
    <name type="common">Parasitoid wasp</name>
    <dbReference type="NCBI Taxonomy" id="684658"/>
    <lineage>
        <taxon>Eukaryota</taxon>
        <taxon>Metazoa</taxon>
        <taxon>Ecdysozoa</taxon>
        <taxon>Arthropoda</taxon>
        <taxon>Hexapoda</taxon>
        <taxon>Insecta</taxon>
        <taxon>Pterygota</taxon>
        <taxon>Neoptera</taxon>
        <taxon>Endopterygota</taxon>
        <taxon>Hymenoptera</taxon>
        <taxon>Apocrita</taxon>
        <taxon>Ichneumonoidea</taxon>
        <taxon>Braconidae</taxon>
        <taxon>Aphidiinae</taxon>
        <taxon>Aphidius</taxon>
    </lineage>
</organism>
<evidence type="ECO:0000256" key="2">
    <source>
        <dbReference type="ARBA" id="ARBA00006311"/>
    </source>
</evidence>
<feature type="region of interest" description="Disordered" evidence="4">
    <location>
        <begin position="251"/>
        <end position="271"/>
    </location>
</feature>
<comment type="similarity">
    <text evidence="2">Belongs to the perilipin family.</text>
</comment>
<comment type="caution">
    <text evidence="5">The sequence shown here is derived from an EMBL/GenBank/DDBJ whole genome shotgun (WGS) entry which is preliminary data.</text>
</comment>
<dbReference type="Pfam" id="PF03036">
    <property type="entry name" value="Perilipin"/>
    <property type="match status" value="1"/>
</dbReference>
<dbReference type="AlphaFoldDB" id="A0A834XXI6"/>
<dbReference type="EMBL" id="JACMRX010000002">
    <property type="protein sequence ID" value="KAF7995338.1"/>
    <property type="molecule type" value="Genomic_DNA"/>
</dbReference>
<gene>
    <name evidence="5" type="ORF">HCN44_006445</name>
</gene>